<dbReference type="Gene3D" id="3.30.43.10">
    <property type="entry name" value="Uridine Diphospho-n-acetylenolpyruvylglucosamine Reductase, domain 2"/>
    <property type="match status" value="1"/>
</dbReference>
<dbReference type="SUPFAM" id="SSF55103">
    <property type="entry name" value="FAD-linked oxidases, C-terminal domain"/>
    <property type="match status" value="1"/>
</dbReference>
<accession>B3PBB8</accession>
<dbReference type="InterPro" id="IPR006094">
    <property type="entry name" value="Oxid_FAD_bind_N"/>
</dbReference>
<dbReference type="PANTHER" id="PTHR11748:SF114">
    <property type="entry name" value="ARYL-ALCOHOL OXIDASE VANILLYL-ALCOHOL OXIDASE (AFU_ORTHOLOGUE AFUA_3G09500)-RELATED"/>
    <property type="match status" value="1"/>
</dbReference>
<dbReference type="InterPro" id="IPR036318">
    <property type="entry name" value="FAD-bd_PCMH-like_sf"/>
</dbReference>
<sequence length="624" mass="68829">MLGSPWPLWRIKCLAEVRIYPLRYATVLLETHVGVLGKCSRHIVFNLALYPTLNERNLNMNPVFFSDMLSVAGVKIISRDEAAVIYGADTGASDRRPSGALLVKEVDAIPQILALANRHKVPLWPISGGRNFGYGTALPVDSRSVVLDLSQLRRVHIDVNSATALIEPGVTQADLHSAIARSGAKLLVPTTGVGPNGNILGNALDGGYGLTPFTDHFNALSELEGYWGNGTEFRHGYRDLHCGEMAKRWSAGTGTAWAGLLRQGNMGIVTRARVQLARAPEATRILVFEWRNQADFIASQPLLNSLTEDIPGIGGIIMMNDCRILSTQVDTPLASNLRGKARQDYLQRLAKERKISPWTGLGTLYGSRASVAGAVRDIRRRLRLCRVWSFTPAQIKTLQKIESYLPTWGFTALRRHLGALVNTLGTVEGYPIVAFLKIAYALDPRAKQLDVHSHPAKDGAGILWYAPLVPFTGEEVERYRQVMSNCLLEHGFDPLLAVTSRNSRVLSGTIPLLFDRHNPEAVTRAKHCYRALVKLGLENGWPPYRLGVDYMELIACPAESPSAQVQRLLKQALDSNNIIASGRYEHAKPLVAEDISTTEPVLEELFSRNTFIEKRQIEAASNQA</sequence>
<dbReference type="eggNOG" id="COG0277">
    <property type="taxonomic scope" value="Bacteria"/>
</dbReference>
<keyword evidence="2" id="KW-0274">FAD</keyword>
<dbReference type="PANTHER" id="PTHR11748">
    <property type="entry name" value="D-LACTATE DEHYDROGENASE"/>
    <property type="match status" value="1"/>
</dbReference>
<keyword evidence="5" id="KW-1185">Reference proteome</keyword>
<dbReference type="PROSITE" id="PS51387">
    <property type="entry name" value="FAD_PCMH"/>
    <property type="match status" value="1"/>
</dbReference>
<keyword evidence="1" id="KW-0285">Flavoprotein</keyword>
<gene>
    <name evidence="4" type="ordered locus">CJA_1090</name>
</gene>
<dbReference type="GO" id="GO:0004458">
    <property type="term" value="F:D-lactate dehydrogenase (cytochrome) activity"/>
    <property type="evidence" value="ECO:0007669"/>
    <property type="project" value="TreeGrafter"/>
</dbReference>
<dbReference type="InterPro" id="IPR016170">
    <property type="entry name" value="Cytok_DH_C_sf"/>
</dbReference>
<evidence type="ECO:0000256" key="1">
    <source>
        <dbReference type="ARBA" id="ARBA00022630"/>
    </source>
</evidence>
<dbReference type="AlphaFoldDB" id="B3PBB8"/>
<dbReference type="GO" id="GO:0071949">
    <property type="term" value="F:FAD binding"/>
    <property type="evidence" value="ECO:0007669"/>
    <property type="project" value="InterPro"/>
</dbReference>
<name>B3PBB8_CELJU</name>
<protein>
    <submittedName>
        <fullName evidence="4">FAD binding domain protein</fullName>
    </submittedName>
</protein>
<dbReference type="KEGG" id="cja:CJA_1090"/>
<evidence type="ECO:0000259" key="3">
    <source>
        <dbReference type="PROSITE" id="PS51387"/>
    </source>
</evidence>
<dbReference type="HOGENOM" id="CLU_024402_1_0_6"/>
<dbReference type="GO" id="GO:1903457">
    <property type="term" value="P:lactate catabolic process"/>
    <property type="evidence" value="ECO:0007669"/>
    <property type="project" value="TreeGrafter"/>
</dbReference>
<dbReference type="SUPFAM" id="SSF56176">
    <property type="entry name" value="FAD-binding/transporter-associated domain-like"/>
    <property type="match status" value="1"/>
</dbReference>
<dbReference type="Gene3D" id="3.40.462.10">
    <property type="entry name" value="FAD-linked oxidases, C-terminal domain"/>
    <property type="match status" value="1"/>
</dbReference>
<dbReference type="EMBL" id="CP000934">
    <property type="protein sequence ID" value="ACE83035.1"/>
    <property type="molecule type" value="Genomic_DNA"/>
</dbReference>
<evidence type="ECO:0000256" key="2">
    <source>
        <dbReference type="ARBA" id="ARBA00022827"/>
    </source>
</evidence>
<dbReference type="InterPro" id="IPR016169">
    <property type="entry name" value="FAD-bd_PCMH_sub2"/>
</dbReference>
<evidence type="ECO:0000313" key="5">
    <source>
        <dbReference type="Proteomes" id="UP000001036"/>
    </source>
</evidence>
<feature type="domain" description="FAD-binding PCMH-type" evidence="3">
    <location>
        <begin position="93"/>
        <end position="279"/>
    </location>
</feature>
<dbReference type="InterPro" id="IPR016166">
    <property type="entry name" value="FAD-bd_PCMH"/>
</dbReference>
<dbReference type="InterPro" id="IPR016164">
    <property type="entry name" value="FAD-linked_Oxase-like_C"/>
</dbReference>
<dbReference type="GO" id="GO:0008720">
    <property type="term" value="F:D-lactate dehydrogenase (NAD+) activity"/>
    <property type="evidence" value="ECO:0007669"/>
    <property type="project" value="TreeGrafter"/>
</dbReference>
<organism evidence="4 5">
    <name type="scientific">Cellvibrio japonicus (strain Ueda107)</name>
    <name type="common">Pseudomonas fluorescens subsp. cellulosa</name>
    <dbReference type="NCBI Taxonomy" id="498211"/>
    <lineage>
        <taxon>Bacteria</taxon>
        <taxon>Pseudomonadati</taxon>
        <taxon>Pseudomonadota</taxon>
        <taxon>Gammaproteobacteria</taxon>
        <taxon>Cellvibrionales</taxon>
        <taxon>Cellvibrionaceae</taxon>
        <taxon>Cellvibrio</taxon>
    </lineage>
</organism>
<dbReference type="Proteomes" id="UP000001036">
    <property type="component" value="Chromosome"/>
</dbReference>
<dbReference type="Pfam" id="PF01565">
    <property type="entry name" value="FAD_binding_4"/>
    <property type="match status" value="1"/>
</dbReference>
<dbReference type="InterPro" id="IPR016167">
    <property type="entry name" value="FAD-bd_PCMH_sub1"/>
</dbReference>
<reference evidence="4 5" key="1">
    <citation type="journal article" date="2008" name="J. Bacteriol.">
        <title>Insights into plant cell wall degradation from the genome sequence of the soil bacterium Cellvibrio japonicus.</title>
        <authorList>
            <person name="Deboy R.T."/>
            <person name="Mongodin E.F."/>
            <person name="Fouts D.E."/>
            <person name="Tailford L.E."/>
            <person name="Khouri H."/>
            <person name="Emerson J.B."/>
            <person name="Mohamoud Y."/>
            <person name="Watkins K."/>
            <person name="Henrissat B."/>
            <person name="Gilbert H.J."/>
            <person name="Nelson K.E."/>
        </authorList>
    </citation>
    <scope>NUCLEOTIDE SEQUENCE [LARGE SCALE GENOMIC DNA]</scope>
    <source>
        <strain evidence="4 5">Ueda107</strain>
    </source>
</reference>
<evidence type="ECO:0000313" key="4">
    <source>
        <dbReference type="EMBL" id="ACE83035.1"/>
    </source>
</evidence>
<dbReference type="STRING" id="498211.CJA_1090"/>
<dbReference type="Gene3D" id="3.30.465.10">
    <property type="match status" value="1"/>
</dbReference>
<proteinExistence type="predicted"/>